<evidence type="ECO:0000313" key="2">
    <source>
        <dbReference type="Proteomes" id="UP000813461"/>
    </source>
</evidence>
<gene>
    <name evidence="1" type="ORF">FB567DRAFT_598900</name>
</gene>
<name>A0A8K0QUI7_9PLEO</name>
<evidence type="ECO:0000313" key="1">
    <source>
        <dbReference type="EMBL" id="KAH7069291.1"/>
    </source>
</evidence>
<dbReference type="PANTHER" id="PTHR38790:SF4">
    <property type="entry name" value="2EXR DOMAIN-CONTAINING PROTEIN"/>
    <property type="match status" value="1"/>
</dbReference>
<sequence>MPRRRPTLPLQHLDNGLLDVKPYGEFVAIANRNLEESPLLRLPPEIRNRIFRYALCGHKVRPFLTFEHVRTLELSGMVAANRELAKGQFDLLLTSRQVYAETAVLPYTLTTFAFQRTFHIHQWLSSVDRDPVQKKRLRYIKTIQCASAPSESMTEHHCHKAFPLDRFCGLHRVELLLFHRTHRREVSRIHEIFTKYFQEKGIKVAVKSSTSWQWCIDEILKT</sequence>
<protein>
    <submittedName>
        <fullName evidence="1">Uncharacterized protein</fullName>
    </submittedName>
</protein>
<keyword evidence="2" id="KW-1185">Reference proteome</keyword>
<dbReference type="EMBL" id="JAGMVJ010000030">
    <property type="protein sequence ID" value="KAH7069291.1"/>
    <property type="molecule type" value="Genomic_DNA"/>
</dbReference>
<reference evidence="1" key="1">
    <citation type="journal article" date="2021" name="Nat. Commun.">
        <title>Genetic determinants of endophytism in the Arabidopsis root mycobiome.</title>
        <authorList>
            <person name="Mesny F."/>
            <person name="Miyauchi S."/>
            <person name="Thiergart T."/>
            <person name="Pickel B."/>
            <person name="Atanasova L."/>
            <person name="Karlsson M."/>
            <person name="Huettel B."/>
            <person name="Barry K.W."/>
            <person name="Haridas S."/>
            <person name="Chen C."/>
            <person name="Bauer D."/>
            <person name="Andreopoulos W."/>
            <person name="Pangilinan J."/>
            <person name="LaButti K."/>
            <person name="Riley R."/>
            <person name="Lipzen A."/>
            <person name="Clum A."/>
            <person name="Drula E."/>
            <person name="Henrissat B."/>
            <person name="Kohler A."/>
            <person name="Grigoriev I.V."/>
            <person name="Martin F.M."/>
            <person name="Hacquard S."/>
        </authorList>
    </citation>
    <scope>NUCLEOTIDE SEQUENCE</scope>
    <source>
        <strain evidence="1">MPI-SDFR-AT-0120</strain>
    </source>
</reference>
<accession>A0A8K0QUI7</accession>
<organism evidence="1 2">
    <name type="scientific">Paraphoma chrysanthemicola</name>
    <dbReference type="NCBI Taxonomy" id="798071"/>
    <lineage>
        <taxon>Eukaryota</taxon>
        <taxon>Fungi</taxon>
        <taxon>Dikarya</taxon>
        <taxon>Ascomycota</taxon>
        <taxon>Pezizomycotina</taxon>
        <taxon>Dothideomycetes</taxon>
        <taxon>Pleosporomycetidae</taxon>
        <taxon>Pleosporales</taxon>
        <taxon>Pleosporineae</taxon>
        <taxon>Phaeosphaeriaceae</taxon>
        <taxon>Paraphoma</taxon>
    </lineage>
</organism>
<dbReference type="OrthoDB" id="5413827at2759"/>
<proteinExistence type="predicted"/>
<comment type="caution">
    <text evidence="1">The sequence shown here is derived from an EMBL/GenBank/DDBJ whole genome shotgun (WGS) entry which is preliminary data.</text>
</comment>
<dbReference type="AlphaFoldDB" id="A0A8K0QUI7"/>
<dbReference type="PANTHER" id="PTHR38790">
    <property type="entry name" value="2EXR DOMAIN-CONTAINING PROTEIN-RELATED"/>
    <property type="match status" value="1"/>
</dbReference>
<dbReference type="Proteomes" id="UP000813461">
    <property type="component" value="Unassembled WGS sequence"/>
</dbReference>